<dbReference type="InterPro" id="IPR011989">
    <property type="entry name" value="ARM-like"/>
</dbReference>
<evidence type="ECO:0000256" key="1">
    <source>
        <dbReference type="ARBA" id="ARBA00004123"/>
    </source>
</evidence>
<dbReference type="PANTHER" id="PTHR10997">
    <property type="entry name" value="IMPORTIN-7, 8, 11"/>
    <property type="match status" value="1"/>
</dbReference>
<reference evidence="5" key="2">
    <citation type="submission" date="2020-11" db="EMBL/GenBank/DDBJ databases">
        <authorList>
            <person name="McCartney M.A."/>
            <person name="Auch B."/>
            <person name="Kono T."/>
            <person name="Mallez S."/>
            <person name="Becker A."/>
            <person name="Gohl D.M."/>
            <person name="Silverstein K.A.T."/>
            <person name="Koren S."/>
            <person name="Bechman K.B."/>
            <person name="Herman A."/>
            <person name="Abrahante J.E."/>
            <person name="Garbe J."/>
        </authorList>
    </citation>
    <scope>NUCLEOTIDE SEQUENCE</scope>
    <source>
        <strain evidence="5">Duluth1</strain>
        <tissue evidence="5">Whole animal</tissue>
    </source>
</reference>
<organism evidence="5 6">
    <name type="scientific">Dreissena polymorpha</name>
    <name type="common">Zebra mussel</name>
    <name type="synonym">Mytilus polymorpha</name>
    <dbReference type="NCBI Taxonomy" id="45954"/>
    <lineage>
        <taxon>Eukaryota</taxon>
        <taxon>Metazoa</taxon>
        <taxon>Spiralia</taxon>
        <taxon>Lophotrochozoa</taxon>
        <taxon>Mollusca</taxon>
        <taxon>Bivalvia</taxon>
        <taxon>Autobranchia</taxon>
        <taxon>Heteroconchia</taxon>
        <taxon>Euheterodonta</taxon>
        <taxon>Imparidentia</taxon>
        <taxon>Neoheterodontei</taxon>
        <taxon>Myida</taxon>
        <taxon>Dreissenoidea</taxon>
        <taxon>Dreissenidae</taxon>
        <taxon>Dreissena</taxon>
    </lineage>
</organism>
<evidence type="ECO:0000259" key="4">
    <source>
        <dbReference type="PROSITE" id="PS50166"/>
    </source>
</evidence>
<dbReference type="Gene3D" id="1.25.10.10">
    <property type="entry name" value="Leucine-rich Repeat Variant"/>
    <property type="match status" value="1"/>
</dbReference>
<keyword evidence="3" id="KW-0539">Nucleus</keyword>
<dbReference type="GO" id="GO:0005829">
    <property type="term" value="C:cytosol"/>
    <property type="evidence" value="ECO:0007669"/>
    <property type="project" value="TreeGrafter"/>
</dbReference>
<keyword evidence="2" id="KW-0813">Transport</keyword>
<reference evidence="5" key="1">
    <citation type="journal article" date="2019" name="bioRxiv">
        <title>The Genome of the Zebra Mussel, Dreissena polymorpha: A Resource for Invasive Species Research.</title>
        <authorList>
            <person name="McCartney M.A."/>
            <person name="Auch B."/>
            <person name="Kono T."/>
            <person name="Mallez S."/>
            <person name="Zhang Y."/>
            <person name="Obille A."/>
            <person name="Becker A."/>
            <person name="Abrahante J.E."/>
            <person name="Garbe J."/>
            <person name="Badalamenti J.P."/>
            <person name="Herman A."/>
            <person name="Mangelson H."/>
            <person name="Liachko I."/>
            <person name="Sullivan S."/>
            <person name="Sone E.D."/>
            <person name="Koren S."/>
            <person name="Silverstein K.A.T."/>
            <person name="Beckman K.B."/>
            <person name="Gohl D.M."/>
        </authorList>
    </citation>
    <scope>NUCLEOTIDE SEQUENCE</scope>
    <source>
        <strain evidence="5">Duluth1</strain>
        <tissue evidence="5">Whole animal</tissue>
    </source>
</reference>
<dbReference type="PROSITE" id="PS50166">
    <property type="entry name" value="IMPORTIN_B_NT"/>
    <property type="match status" value="1"/>
</dbReference>
<evidence type="ECO:0000256" key="3">
    <source>
        <dbReference type="ARBA" id="ARBA00023242"/>
    </source>
</evidence>
<proteinExistence type="predicted"/>
<dbReference type="GO" id="GO:0031267">
    <property type="term" value="F:small GTPase binding"/>
    <property type="evidence" value="ECO:0007669"/>
    <property type="project" value="InterPro"/>
</dbReference>
<evidence type="ECO:0000313" key="5">
    <source>
        <dbReference type="EMBL" id="KAH3830260.1"/>
    </source>
</evidence>
<dbReference type="InterPro" id="IPR016024">
    <property type="entry name" value="ARM-type_fold"/>
</dbReference>
<protein>
    <recommendedName>
        <fullName evidence="4">Importin N-terminal domain-containing protein</fullName>
    </recommendedName>
</protein>
<dbReference type="AlphaFoldDB" id="A0A9D4H864"/>
<dbReference type="SUPFAM" id="SSF48371">
    <property type="entry name" value="ARM repeat"/>
    <property type="match status" value="1"/>
</dbReference>
<dbReference type="PANTHER" id="PTHR10997:SF7">
    <property type="entry name" value="IMPORTIN-11"/>
    <property type="match status" value="1"/>
</dbReference>
<name>A0A9D4H864_DREPO</name>
<evidence type="ECO:0000313" key="6">
    <source>
        <dbReference type="Proteomes" id="UP000828390"/>
    </source>
</evidence>
<sequence length="165" mass="18610">MDPDELGPLVVETLTNACSQEMTILTPAEQQLQQWQTQPGFYTILSTIFCNHEIDMNVRWLSVMYIKNGVDRYWRRTAPNAMREEEKEIIKQRLLANFNEPSQSNLHTNGCPCFKDSSCRLPAKLAKPSSSITDHCSLYQSTATGESPACPPPCSEDTCFKTPCT</sequence>
<evidence type="ECO:0000256" key="2">
    <source>
        <dbReference type="ARBA" id="ARBA00022448"/>
    </source>
</evidence>
<keyword evidence="6" id="KW-1185">Reference proteome</keyword>
<dbReference type="GO" id="GO:0006606">
    <property type="term" value="P:protein import into nucleus"/>
    <property type="evidence" value="ECO:0007669"/>
    <property type="project" value="TreeGrafter"/>
</dbReference>
<dbReference type="EMBL" id="JAIWYP010000004">
    <property type="protein sequence ID" value="KAH3830260.1"/>
    <property type="molecule type" value="Genomic_DNA"/>
</dbReference>
<accession>A0A9D4H864</accession>
<comment type="subcellular location">
    <subcellularLocation>
        <location evidence="1">Nucleus</location>
    </subcellularLocation>
</comment>
<dbReference type="InterPro" id="IPR001494">
    <property type="entry name" value="Importin-beta_N"/>
</dbReference>
<dbReference type="Proteomes" id="UP000828390">
    <property type="component" value="Unassembled WGS sequence"/>
</dbReference>
<gene>
    <name evidence="5" type="ORF">DPMN_103501</name>
</gene>
<comment type="caution">
    <text evidence="5">The sequence shown here is derived from an EMBL/GenBank/DDBJ whole genome shotgun (WGS) entry which is preliminary data.</text>
</comment>
<dbReference type="GO" id="GO:0005635">
    <property type="term" value="C:nuclear envelope"/>
    <property type="evidence" value="ECO:0007669"/>
    <property type="project" value="TreeGrafter"/>
</dbReference>
<dbReference type="Pfam" id="PF03810">
    <property type="entry name" value="IBN_N"/>
    <property type="match status" value="1"/>
</dbReference>
<dbReference type="SMART" id="SM00913">
    <property type="entry name" value="IBN_N"/>
    <property type="match status" value="1"/>
</dbReference>
<feature type="domain" description="Importin N-terminal" evidence="4">
    <location>
        <begin position="28"/>
        <end position="100"/>
    </location>
</feature>